<dbReference type="Proteomes" id="UP001597641">
    <property type="component" value="Unassembled WGS sequence"/>
</dbReference>
<proteinExistence type="inferred from homology"/>
<evidence type="ECO:0000256" key="5">
    <source>
        <dbReference type="ARBA" id="ARBA00023077"/>
    </source>
</evidence>
<keyword evidence="2 8" id="KW-0813">Transport</keyword>
<dbReference type="InterPro" id="IPR012910">
    <property type="entry name" value="Plug_dom"/>
</dbReference>
<dbReference type="InterPro" id="IPR023997">
    <property type="entry name" value="TonB-dep_OMP_SusC/RagA_CS"/>
</dbReference>
<evidence type="ECO:0000256" key="2">
    <source>
        <dbReference type="ARBA" id="ARBA00022448"/>
    </source>
</evidence>
<evidence type="ECO:0000256" key="4">
    <source>
        <dbReference type="ARBA" id="ARBA00022692"/>
    </source>
</evidence>
<dbReference type="Pfam" id="PF00593">
    <property type="entry name" value="TonB_dep_Rec_b-barrel"/>
    <property type="match status" value="1"/>
</dbReference>
<dbReference type="PROSITE" id="PS52016">
    <property type="entry name" value="TONB_DEPENDENT_REC_3"/>
    <property type="match status" value="1"/>
</dbReference>
<evidence type="ECO:0000313" key="14">
    <source>
        <dbReference type="Proteomes" id="UP001597641"/>
    </source>
</evidence>
<dbReference type="NCBIfam" id="TIGR04056">
    <property type="entry name" value="OMP_RagA_SusC"/>
    <property type="match status" value="1"/>
</dbReference>
<dbReference type="InterPro" id="IPR008969">
    <property type="entry name" value="CarboxyPept-like_regulatory"/>
</dbReference>
<keyword evidence="4 8" id="KW-0812">Transmembrane</keyword>
<comment type="subcellular location">
    <subcellularLocation>
        <location evidence="1 8">Cell outer membrane</location>
        <topology evidence="1 8">Multi-pass membrane protein</topology>
    </subcellularLocation>
</comment>
<evidence type="ECO:0000256" key="7">
    <source>
        <dbReference type="ARBA" id="ARBA00023237"/>
    </source>
</evidence>
<comment type="similarity">
    <text evidence="8 9">Belongs to the TonB-dependent receptor family.</text>
</comment>
<dbReference type="EMBL" id="JBHUOX010000013">
    <property type="protein sequence ID" value="MFD3002012.1"/>
    <property type="molecule type" value="Genomic_DNA"/>
</dbReference>
<evidence type="ECO:0000256" key="1">
    <source>
        <dbReference type="ARBA" id="ARBA00004571"/>
    </source>
</evidence>
<protein>
    <submittedName>
        <fullName evidence="13">SusC/RagA family TonB-linked outer membrane protein</fullName>
    </submittedName>
</protein>
<dbReference type="RefSeq" id="WP_377486961.1">
    <property type="nucleotide sequence ID" value="NZ_JBHUOX010000013.1"/>
</dbReference>
<dbReference type="InterPro" id="IPR039426">
    <property type="entry name" value="TonB-dep_rcpt-like"/>
</dbReference>
<dbReference type="NCBIfam" id="TIGR04057">
    <property type="entry name" value="SusC_RagA_signa"/>
    <property type="match status" value="1"/>
</dbReference>
<evidence type="ECO:0000259" key="11">
    <source>
        <dbReference type="Pfam" id="PF00593"/>
    </source>
</evidence>
<dbReference type="Gene3D" id="2.170.130.10">
    <property type="entry name" value="TonB-dependent receptor, plug domain"/>
    <property type="match status" value="1"/>
</dbReference>
<evidence type="ECO:0000259" key="12">
    <source>
        <dbReference type="Pfam" id="PF07715"/>
    </source>
</evidence>
<feature type="domain" description="TonB-dependent receptor-like beta-barrel" evidence="11">
    <location>
        <begin position="478"/>
        <end position="971"/>
    </location>
</feature>
<feature type="signal peptide" evidence="10">
    <location>
        <begin position="1"/>
        <end position="25"/>
    </location>
</feature>
<dbReference type="Gene3D" id="2.60.40.1120">
    <property type="entry name" value="Carboxypeptidase-like, regulatory domain"/>
    <property type="match status" value="1"/>
</dbReference>
<feature type="chain" id="PRO_5045616165" evidence="10">
    <location>
        <begin position="26"/>
        <end position="1092"/>
    </location>
</feature>
<evidence type="ECO:0000256" key="10">
    <source>
        <dbReference type="SAM" id="SignalP"/>
    </source>
</evidence>
<keyword evidence="3 8" id="KW-1134">Transmembrane beta strand</keyword>
<keyword evidence="6 8" id="KW-0472">Membrane</keyword>
<evidence type="ECO:0000313" key="13">
    <source>
        <dbReference type="EMBL" id="MFD3002012.1"/>
    </source>
</evidence>
<accession>A0ABW6BY94</accession>
<evidence type="ECO:0000256" key="6">
    <source>
        <dbReference type="ARBA" id="ARBA00023136"/>
    </source>
</evidence>
<dbReference type="InterPro" id="IPR036942">
    <property type="entry name" value="Beta-barrel_TonB_sf"/>
</dbReference>
<keyword evidence="10" id="KW-0732">Signal</keyword>
<evidence type="ECO:0000256" key="9">
    <source>
        <dbReference type="RuleBase" id="RU003357"/>
    </source>
</evidence>
<sequence>MKNISTIIFRVLLSMVMLLSGTAWTQTPGGLLVRGTVTDRTTGEPLIGVSVMEIDSDQRVVSGVSSDLSGNFALRITNPKNRIRASYIGFQTFTQPIGSNTEMNIKLQADNRTLGEVEIVAEETTNTGMLDVAERNLTTAVSRFDARELAEVQATSIDQALQGRLAGVDIVANSGDPGSGMAIRIRGTSSINQGSDPLVVVDGMPYDITISDDFNFATADEQGYAQLLNIAPSDIKDISVLKDAAATAMWGPRASNGVLVINTKRGAKGKPRVTYTFKGVISKQPDAIPMLTGDQYSMLIPEGYMNRNGVPLNTNFVKEFQYDPYDPYWFYNYSNNTNWIDEITRTGYLHDHNVSVQGGGERATYFASLGYNNQIGTTIGSDLDRINARINLDYKVSDRIRFRTDLAYTHVNNNMNYAPDLRSVAYTKMPNMAVYEYDENGVMSPNFFSPFRNIQGIFSPNGRRDRFGTYNPLAMAMAGKSRNVGDRIRPTFNIQYDLIPSRLLTTFDVAFDINNSKTTRFLPQNATGLPADNTNVNRADDIDNDRFNVQTKTNVIYTPDLGPNHNLQALLSLQTYDDRNVSYAVTTANSASIYFQDPSIPARIQNPDLRLASGTAQNRSVGAVVNAQYSLFDKYIINAGLRADGNSKFNENNRYGIFPSISGRWRVSGEKFLENITQVNDLSLRASYGSTGNPPRDSYAHFAQYRSFDWNYMGIAGVYPVNLELRDLKWETVVQSNYGLNIRAFDNRLEVDAEVYKKRTKDMFFPGLDISSISGFNEVDMNVGVMDNDGWELMIGITPIRRQDLTVRLDFNIARNINIIREISEYYPRERGNIAQNGQYKVFMQEGNPFGSFYGFRYKGVYKDGESTIARDKNGEAISDANGNPIQMRFNYPMFDYLFQPGDAIYEDINHDGNINHMDVVYLGNANPKLTGGFGPNITWKNFRVNVFFNYRYGYQIINQTRINTENMSGYNNQSTAVLRRWRYEGDETDIPRAVIGPNFNSLGSDRFVEDGSFIRIRYITLRYNLPISLAERLKMQELSLFTTLENLYTFTDYRGQDPEVSYRGNDPFRVGYDDSMTPPVQGFTLGLNARF</sequence>
<keyword evidence="14" id="KW-1185">Reference proteome</keyword>
<reference evidence="14" key="1">
    <citation type="journal article" date="2019" name="Int. J. Syst. Evol. Microbiol.">
        <title>The Global Catalogue of Microorganisms (GCM) 10K type strain sequencing project: providing services to taxonomists for standard genome sequencing and annotation.</title>
        <authorList>
            <consortium name="The Broad Institute Genomics Platform"/>
            <consortium name="The Broad Institute Genome Sequencing Center for Infectious Disease"/>
            <person name="Wu L."/>
            <person name="Ma J."/>
        </authorList>
    </citation>
    <scope>NUCLEOTIDE SEQUENCE [LARGE SCALE GENOMIC DNA]</scope>
    <source>
        <strain evidence="14">KCTC 23984</strain>
    </source>
</reference>
<dbReference type="Pfam" id="PF13715">
    <property type="entry name" value="CarbopepD_reg_2"/>
    <property type="match status" value="1"/>
</dbReference>
<dbReference type="InterPro" id="IPR000531">
    <property type="entry name" value="Beta-barrel_TonB"/>
</dbReference>
<comment type="caution">
    <text evidence="13">The sequence shown here is derived from an EMBL/GenBank/DDBJ whole genome shotgun (WGS) entry which is preliminary data.</text>
</comment>
<keyword evidence="5 9" id="KW-0798">TonB box</keyword>
<keyword evidence="7 8" id="KW-0998">Cell outer membrane</keyword>
<dbReference type="Pfam" id="PF07715">
    <property type="entry name" value="Plug"/>
    <property type="match status" value="1"/>
</dbReference>
<dbReference type="InterPro" id="IPR037066">
    <property type="entry name" value="Plug_dom_sf"/>
</dbReference>
<organism evidence="13 14">
    <name type="scientific">Pontibacter toksunensis</name>
    <dbReference type="NCBI Taxonomy" id="1332631"/>
    <lineage>
        <taxon>Bacteria</taxon>
        <taxon>Pseudomonadati</taxon>
        <taxon>Bacteroidota</taxon>
        <taxon>Cytophagia</taxon>
        <taxon>Cytophagales</taxon>
        <taxon>Hymenobacteraceae</taxon>
        <taxon>Pontibacter</taxon>
    </lineage>
</organism>
<evidence type="ECO:0000256" key="3">
    <source>
        <dbReference type="ARBA" id="ARBA00022452"/>
    </source>
</evidence>
<dbReference type="InterPro" id="IPR023996">
    <property type="entry name" value="TonB-dep_OMP_SusC/RagA"/>
</dbReference>
<feature type="domain" description="TonB-dependent receptor plug" evidence="12">
    <location>
        <begin position="135"/>
        <end position="258"/>
    </location>
</feature>
<dbReference type="Gene3D" id="2.40.170.20">
    <property type="entry name" value="TonB-dependent receptor, beta-barrel domain"/>
    <property type="match status" value="1"/>
</dbReference>
<dbReference type="SUPFAM" id="SSF49464">
    <property type="entry name" value="Carboxypeptidase regulatory domain-like"/>
    <property type="match status" value="1"/>
</dbReference>
<name>A0ABW6BY94_9BACT</name>
<evidence type="ECO:0000256" key="8">
    <source>
        <dbReference type="PROSITE-ProRule" id="PRU01360"/>
    </source>
</evidence>
<dbReference type="SUPFAM" id="SSF56935">
    <property type="entry name" value="Porins"/>
    <property type="match status" value="1"/>
</dbReference>
<gene>
    <name evidence="13" type="ORF">ACFS7Z_16690</name>
</gene>